<name>A0A660E8K2_9LACO</name>
<reference evidence="1 2" key="1">
    <citation type="submission" date="2018-11" db="EMBL/GenBank/DDBJ databases">
        <authorList>
            <person name="Wuyts S."/>
        </authorList>
    </citation>
    <scope>NUCLEOTIDE SEQUENCE [LARGE SCALE GENOMIC DNA]</scope>
    <source>
        <strain evidence="1">Lactobacillus mudanjiangensis AMBF249</strain>
    </source>
</reference>
<organism evidence="1 2">
    <name type="scientific">Lactiplantibacillus mudanjiangensis</name>
    <dbReference type="NCBI Taxonomy" id="1296538"/>
    <lineage>
        <taxon>Bacteria</taxon>
        <taxon>Bacillati</taxon>
        <taxon>Bacillota</taxon>
        <taxon>Bacilli</taxon>
        <taxon>Lactobacillales</taxon>
        <taxon>Lactobacillaceae</taxon>
        <taxon>Lactiplantibacillus</taxon>
    </lineage>
</organism>
<dbReference type="RefSeq" id="WP_130852392.1">
    <property type="nucleotide sequence ID" value="NZ_UYIG01000185.1"/>
</dbReference>
<dbReference type="AlphaFoldDB" id="A0A660E8K2"/>
<accession>A0A660E8K2</accession>
<dbReference type="InterPro" id="IPR002591">
    <property type="entry name" value="Phosphodiest/P_Trfase"/>
</dbReference>
<dbReference type="OrthoDB" id="9779418at2"/>
<dbReference type="EMBL" id="UYIG01000185">
    <property type="protein sequence ID" value="VDG30363.1"/>
    <property type="molecule type" value="Genomic_DNA"/>
</dbReference>
<dbReference type="PANTHER" id="PTHR10151:SF120">
    <property type="entry name" value="BIS(5'-ADENOSYL)-TRIPHOSPHATASE"/>
    <property type="match status" value="1"/>
</dbReference>
<gene>
    <name evidence="1" type="ORF">MUDAN_MDHGFNIF_01914</name>
</gene>
<dbReference type="Proteomes" id="UP000289996">
    <property type="component" value="Unassembled WGS sequence"/>
</dbReference>
<evidence type="ECO:0000313" key="2">
    <source>
        <dbReference type="Proteomes" id="UP000289996"/>
    </source>
</evidence>
<evidence type="ECO:0000313" key="1">
    <source>
        <dbReference type="EMBL" id="VDG30363.1"/>
    </source>
</evidence>
<dbReference type="GO" id="GO:0016787">
    <property type="term" value="F:hydrolase activity"/>
    <property type="evidence" value="ECO:0007669"/>
    <property type="project" value="UniProtKB-ARBA"/>
</dbReference>
<keyword evidence="2" id="KW-1185">Reference proteome</keyword>
<dbReference type="SUPFAM" id="SSF53649">
    <property type="entry name" value="Alkaline phosphatase-like"/>
    <property type="match status" value="1"/>
</dbReference>
<dbReference type="CDD" id="cd16018">
    <property type="entry name" value="Enpp"/>
    <property type="match status" value="1"/>
</dbReference>
<dbReference type="InterPro" id="IPR017850">
    <property type="entry name" value="Alkaline_phosphatase_core_sf"/>
</dbReference>
<dbReference type="Pfam" id="PF01663">
    <property type="entry name" value="Phosphodiest"/>
    <property type="match status" value="1"/>
</dbReference>
<sequence>MATNQHLVIISLDALGFRDLREHRAELPVLNQLMTDGAWVKAVTGVYPTLTYPSHTTIVTGQYPKTHGIINNTKLQPTRRSPDWFWYQKDVKVPTLYDLARQKKLTTAAFLWPVTAGSKITYNLAEIFPNRIWTNQVLVSLKASSPWLLLKMNHRYGHLRRGIQQPQLDEFITACAVDTLVNQKPNLTMIHLVDMDSMRHRYGVRSKEAMAGLHRLDKHVGQLIQATKKAGTFVDTNFVVLGDHYQINVDHMIHLNTLFAQKGWLRPRADQTFESDWTVMAKSTDGSTYIYTQGFDDIATLKAMIEQVPGVENVIDGAAAAERGADPTCTLMVEAKEGYYFTDESRRPLIVEPVHPDTLGQPDRYHGVHGYDPDKPDYQTTLVLNGPAIKAGVRIDRANLVDEAPTFARLLGLKFKQPLAGHALNAVFKEGPDEV</sequence>
<proteinExistence type="predicted"/>
<dbReference type="PANTHER" id="PTHR10151">
    <property type="entry name" value="ECTONUCLEOTIDE PYROPHOSPHATASE/PHOSPHODIESTERASE"/>
    <property type="match status" value="1"/>
</dbReference>
<dbReference type="Gene3D" id="3.40.720.10">
    <property type="entry name" value="Alkaline Phosphatase, subunit A"/>
    <property type="match status" value="1"/>
</dbReference>
<protein>
    <submittedName>
        <fullName evidence="1">Alkaline phosphatase family protein [Lactobacillus sp.]</fullName>
    </submittedName>
</protein>